<feature type="compositionally biased region" description="Low complexity" evidence="1">
    <location>
        <begin position="290"/>
        <end position="302"/>
    </location>
</feature>
<dbReference type="SMART" id="SM00595">
    <property type="entry name" value="MADF"/>
    <property type="match status" value="1"/>
</dbReference>
<gene>
    <name evidence="3" type="ORF">AQUCO_05300088v1</name>
</gene>
<evidence type="ECO:0000313" key="3">
    <source>
        <dbReference type="EMBL" id="PIA31014.1"/>
    </source>
</evidence>
<dbReference type="STRING" id="218851.A0A2G5CIB3"/>
<dbReference type="Proteomes" id="UP000230069">
    <property type="component" value="Unassembled WGS sequence"/>
</dbReference>
<dbReference type="AlphaFoldDB" id="A0A2G5CIB3"/>
<dbReference type="Gene3D" id="1.10.10.60">
    <property type="entry name" value="Homeodomain-like"/>
    <property type="match status" value="1"/>
</dbReference>
<feature type="compositionally biased region" description="Acidic residues" evidence="1">
    <location>
        <begin position="151"/>
        <end position="174"/>
    </location>
</feature>
<dbReference type="FunFam" id="1.10.10.60:FF:000152">
    <property type="entry name" value="Trihelix transcription factor ASIL2"/>
    <property type="match status" value="1"/>
</dbReference>
<evidence type="ECO:0000256" key="1">
    <source>
        <dbReference type="SAM" id="MobiDB-lite"/>
    </source>
</evidence>
<feature type="compositionally biased region" description="Low complexity" evidence="1">
    <location>
        <begin position="1"/>
        <end position="36"/>
    </location>
</feature>
<protein>
    <recommendedName>
        <fullName evidence="2">Myb-like domain-containing protein</fullName>
    </recommendedName>
</protein>
<dbReference type="PANTHER" id="PTHR31307">
    <property type="entry name" value="TRIHELIX TRANSCRIPTION FACTOR ASIL2"/>
    <property type="match status" value="1"/>
</dbReference>
<dbReference type="EMBL" id="KZ305070">
    <property type="protein sequence ID" value="PIA31014.1"/>
    <property type="molecule type" value="Genomic_DNA"/>
</dbReference>
<name>A0A2G5CIB3_AQUCA</name>
<evidence type="ECO:0000259" key="2">
    <source>
        <dbReference type="PROSITE" id="PS50090"/>
    </source>
</evidence>
<feature type="region of interest" description="Disordered" evidence="1">
    <location>
        <begin position="271"/>
        <end position="328"/>
    </location>
</feature>
<dbReference type="PROSITE" id="PS50090">
    <property type="entry name" value="MYB_LIKE"/>
    <property type="match status" value="1"/>
</dbReference>
<keyword evidence="4" id="KW-1185">Reference proteome</keyword>
<dbReference type="InterPro" id="IPR001005">
    <property type="entry name" value="SANT/Myb"/>
</dbReference>
<feature type="region of interest" description="Disordered" evidence="1">
    <location>
        <begin position="142"/>
        <end position="188"/>
    </location>
</feature>
<dbReference type="OrthoDB" id="1901794at2759"/>
<organism evidence="3 4">
    <name type="scientific">Aquilegia coerulea</name>
    <name type="common">Rocky mountain columbine</name>
    <dbReference type="NCBI Taxonomy" id="218851"/>
    <lineage>
        <taxon>Eukaryota</taxon>
        <taxon>Viridiplantae</taxon>
        <taxon>Streptophyta</taxon>
        <taxon>Embryophyta</taxon>
        <taxon>Tracheophyta</taxon>
        <taxon>Spermatophyta</taxon>
        <taxon>Magnoliopsida</taxon>
        <taxon>Ranunculales</taxon>
        <taxon>Ranunculaceae</taxon>
        <taxon>Thalictroideae</taxon>
        <taxon>Aquilegia</taxon>
    </lineage>
</organism>
<dbReference type="PANTHER" id="PTHR31307:SF49">
    <property type="entry name" value="ALCOHOL DEHYDROGENASE TRANSCRIPTION FACTOR MYB_SANT-LIKE FAMILY PROTEIN"/>
    <property type="match status" value="1"/>
</dbReference>
<feature type="domain" description="Myb-like" evidence="2">
    <location>
        <begin position="44"/>
        <end position="104"/>
    </location>
</feature>
<dbReference type="InterPro" id="IPR044823">
    <property type="entry name" value="ASIL1/2-like"/>
</dbReference>
<sequence>MSSHPSSISLSPSPTPTPSQSQSQSQSPSVIKPPSSRRVPPPCWTHEETLALIESYHEKWYSLRRGNLKASHWQEVADSVARRCRFAIPSKTSVQCRHKIEKLRKRYRTEKQRAINAPNRFSSSWNFFKKMDDMEKGPLLSTTITTTTPIIDEDSEDDQDSEEDQDQDDVDEDDSHTHPHHHPPHGIVNNVHYISTSATNAHRLIAAAANGGSQSPVGVASAGSGGFRFRIPSGSRTVPSPLGSVKKPMNYARFDQIPNSVKPNVVHNPNLSPNPRFLNSSSVGGGGGSLSRSSVGYGNKSDGIGGGGGGVGSGSGKVASGGSKRGMDPIADMVSSIRMLGEKFVKMEEMKIGMAREMEQMRMDMEMKRTEMILDSQQRIVEAFAQGISGKKKMKRMPSPEES</sequence>
<reference evidence="3 4" key="1">
    <citation type="submission" date="2017-09" db="EMBL/GenBank/DDBJ databases">
        <title>WGS assembly of Aquilegia coerulea Goldsmith.</title>
        <authorList>
            <person name="Hodges S."/>
            <person name="Kramer E."/>
            <person name="Nordborg M."/>
            <person name="Tomkins J."/>
            <person name="Borevitz J."/>
            <person name="Derieg N."/>
            <person name="Yan J."/>
            <person name="Mihaltcheva S."/>
            <person name="Hayes R.D."/>
            <person name="Rokhsar D."/>
        </authorList>
    </citation>
    <scope>NUCLEOTIDE SEQUENCE [LARGE SCALE GENOMIC DNA]</scope>
    <source>
        <strain evidence="4">cv. Goldsmith</strain>
    </source>
</reference>
<evidence type="ECO:0000313" key="4">
    <source>
        <dbReference type="Proteomes" id="UP000230069"/>
    </source>
</evidence>
<feature type="region of interest" description="Disordered" evidence="1">
    <location>
        <begin position="1"/>
        <end position="42"/>
    </location>
</feature>
<proteinExistence type="predicted"/>
<dbReference type="InParanoid" id="A0A2G5CIB3"/>
<dbReference type="FunCoup" id="A0A2G5CIB3">
    <property type="interactions" value="1024"/>
</dbReference>
<dbReference type="Pfam" id="PF13837">
    <property type="entry name" value="Myb_DNA-bind_4"/>
    <property type="match status" value="1"/>
</dbReference>
<feature type="compositionally biased region" description="Gly residues" evidence="1">
    <location>
        <begin position="303"/>
        <end position="315"/>
    </location>
</feature>
<accession>A0A2G5CIB3</accession>
<dbReference type="InterPro" id="IPR044822">
    <property type="entry name" value="Myb_DNA-bind_4"/>
</dbReference>